<organism evidence="2 3">
    <name type="scientific">Bursaphelenchus okinawaensis</name>
    <dbReference type="NCBI Taxonomy" id="465554"/>
    <lineage>
        <taxon>Eukaryota</taxon>
        <taxon>Metazoa</taxon>
        <taxon>Ecdysozoa</taxon>
        <taxon>Nematoda</taxon>
        <taxon>Chromadorea</taxon>
        <taxon>Rhabditida</taxon>
        <taxon>Tylenchina</taxon>
        <taxon>Tylenchomorpha</taxon>
        <taxon>Aphelenchoidea</taxon>
        <taxon>Aphelenchoididae</taxon>
        <taxon>Bursaphelenchus</taxon>
    </lineage>
</organism>
<dbReference type="AlphaFoldDB" id="A0A811L2A4"/>
<dbReference type="EMBL" id="CAJFDH010000005">
    <property type="protein sequence ID" value="CAD5223213.1"/>
    <property type="molecule type" value="Genomic_DNA"/>
</dbReference>
<evidence type="ECO:0000313" key="2">
    <source>
        <dbReference type="EMBL" id="CAD5223213.1"/>
    </source>
</evidence>
<keyword evidence="1" id="KW-0812">Transmembrane</keyword>
<reference evidence="2" key="1">
    <citation type="submission" date="2020-09" db="EMBL/GenBank/DDBJ databases">
        <authorList>
            <person name="Kikuchi T."/>
        </authorList>
    </citation>
    <scope>NUCLEOTIDE SEQUENCE</scope>
    <source>
        <strain evidence="2">SH1</strain>
    </source>
</reference>
<keyword evidence="3" id="KW-1185">Reference proteome</keyword>
<sequence>MPQITFELVYKINCIQYYAQLVLAVFGLPTALLSLYVVVTQSPKHFKFFKHLLVCLIASRIETTVEIALIQPKDIPYYNGGYMQGPIGRHISSDFGYFTEFLFSASSVFIDSSLSIVGLSVQAMALKLHRPRFIIWLESGSNSKYFLATMIISVYFWSIAEYLAGFTSNPVLELKDEVLLKLKQVEPSLTVSVINQNSAKLYVILALSKLVISIGLNALSAYLASSEVEKNKAVLTKKTYQMQKDLQRFLIYMLIYNCLFFYIPVVMLQLSFLSPFLAYIVSPIASCVLITYGIVHGVAIIMHIKYYRNWVMLKLYGATGRSVVTVLSLEQKRKSTTHTLVY</sequence>
<dbReference type="Pfam" id="PF10318">
    <property type="entry name" value="7TM_GPCR_Srh"/>
    <property type="match status" value="1"/>
</dbReference>
<name>A0A811L2A4_9BILA</name>
<comment type="caution">
    <text evidence="2">The sequence shown here is derived from an EMBL/GenBank/DDBJ whole genome shotgun (WGS) entry which is preliminary data.</text>
</comment>
<protein>
    <submittedName>
        <fullName evidence="2">Uncharacterized protein</fullName>
    </submittedName>
</protein>
<feature type="transmembrane region" description="Helical" evidence="1">
    <location>
        <begin position="145"/>
        <end position="164"/>
    </location>
</feature>
<accession>A0A811L2A4</accession>
<evidence type="ECO:0000313" key="3">
    <source>
        <dbReference type="Proteomes" id="UP000614601"/>
    </source>
</evidence>
<feature type="transmembrane region" description="Helical" evidence="1">
    <location>
        <begin position="276"/>
        <end position="304"/>
    </location>
</feature>
<evidence type="ECO:0000256" key="1">
    <source>
        <dbReference type="SAM" id="Phobius"/>
    </source>
</evidence>
<feature type="transmembrane region" description="Helical" evidence="1">
    <location>
        <begin position="17"/>
        <end position="39"/>
    </location>
</feature>
<dbReference type="EMBL" id="CAJFCW020000005">
    <property type="protein sequence ID" value="CAG9117365.1"/>
    <property type="molecule type" value="Genomic_DNA"/>
</dbReference>
<keyword evidence="1" id="KW-1133">Transmembrane helix</keyword>
<dbReference type="Proteomes" id="UP000783686">
    <property type="component" value="Unassembled WGS sequence"/>
</dbReference>
<gene>
    <name evidence="2" type="ORF">BOKJ2_LOCUS10031</name>
</gene>
<feature type="transmembrane region" description="Helical" evidence="1">
    <location>
        <begin position="201"/>
        <end position="228"/>
    </location>
</feature>
<proteinExistence type="predicted"/>
<feature type="transmembrane region" description="Helical" evidence="1">
    <location>
        <begin position="249"/>
        <end position="270"/>
    </location>
</feature>
<dbReference type="InterPro" id="IPR019422">
    <property type="entry name" value="7TM_GPCR_serpentine_rcpt_Srh"/>
</dbReference>
<feature type="transmembrane region" description="Helical" evidence="1">
    <location>
        <begin position="101"/>
        <end position="124"/>
    </location>
</feature>
<keyword evidence="1" id="KW-0472">Membrane</keyword>
<dbReference type="Proteomes" id="UP000614601">
    <property type="component" value="Unassembled WGS sequence"/>
</dbReference>